<comment type="caution">
    <text evidence="1">The sequence shown here is derived from an EMBL/GenBank/DDBJ whole genome shotgun (WGS) entry which is preliminary data.</text>
</comment>
<name>A0A0F9BNX6_9ZZZZ</name>
<protein>
    <submittedName>
        <fullName evidence="1">Uncharacterized protein</fullName>
    </submittedName>
</protein>
<organism evidence="1">
    <name type="scientific">marine sediment metagenome</name>
    <dbReference type="NCBI Taxonomy" id="412755"/>
    <lineage>
        <taxon>unclassified sequences</taxon>
        <taxon>metagenomes</taxon>
        <taxon>ecological metagenomes</taxon>
    </lineage>
</organism>
<proteinExistence type="predicted"/>
<accession>A0A0F9BNX6</accession>
<gene>
    <name evidence="1" type="ORF">LCGC14_2424090</name>
</gene>
<dbReference type="EMBL" id="LAZR01036927">
    <property type="protein sequence ID" value="KKL23565.1"/>
    <property type="molecule type" value="Genomic_DNA"/>
</dbReference>
<dbReference type="AlphaFoldDB" id="A0A0F9BNX6"/>
<reference evidence="1" key="1">
    <citation type="journal article" date="2015" name="Nature">
        <title>Complex archaea that bridge the gap between prokaryotes and eukaryotes.</title>
        <authorList>
            <person name="Spang A."/>
            <person name="Saw J.H."/>
            <person name="Jorgensen S.L."/>
            <person name="Zaremba-Niedzwiedzka K."/>
            <person name="Martijn J."/>
            <person name="Lind A.E."/>
            <person name="van Eijk R."/>
            <person name="Schleper C."/>
            <person name="Guy L."/>
            <person name="Ettema T.J."/>
        </authorList>
    </citation>
    <scope>NUCLEOTIDE SEQUENCE</scope>
</reference>
<evidence type="ECO:0000313" key="1">
    <source>
        <dbReference type="EMBL" id="KKL23565.1"/>
    </source>
</evidence>
<feature type="non-terminal residue" evidence="1">
    <location>
        <position position="1"/>
    </location>
</feature>
<sequence length="43" mass="4503">RQGGPLQPHCQRLRGTVADSEGEAEVVAGLAGEPFGGDGDRRR</sequence>